<accession>A0A6A5UVL2</accession>
<evidence type="ECO:0000313" key="2">
    <source>
        <dbReference type="Proteomes" id="UP000800036"/>
    </source>
</evidence>
<evidence type="ECO:0008006" key="3">
    <source>
        <dbReference type="Google" id="ProtNLM"/>
    </source>
</evidence>
<sequence length="121" mass="13596">METYMLTLTPNCNSHIGVAHKPPPQKPSSFNASQLTFLTIRFPATNPSIRASVCIKCFRNHLRCDAGEPYTNCAQRNRNCKRSNCANFKAGTCHNSKCTRAHENDLAIYKLAIQSKRIELP</sequence>
<name>A0A6A5UVL2_9PLEO</name>
<protein>
    <recommendedName>
        <fullName evidence="3">C3H1-type domain-containing protein</fullName>
    </recommendedName>
</protein>
<dbReference type="OrthoDB" id="3691672at2759"/>
<gene>
    <name evidence="1" type="ORF">BU23DRAFT_256930</name>
</gene>
<dbReference type="EMBL" id="ML976716">
    <property type="protein sequence ID" value="KAF1968835.1"/>
    <property type="molecule type" value="Genomic_DNA"/>
</dbReference>
<organism evidence="1 2">
    <name type="scientific">Bimuria novae-zelandiae CBS 107.79</name>
    <dbReference type="NCBI Taxonomy" id="1447943"/>
    <lineage>
        <taxon>Eukaryota</taxon>
        <taxon>Fungi</taxon>
        <taxon>Dikarya</taxon>
        <taxon>Ascomycota</taxon>
        <taxon>Pezizomycotina</taxon>
        <taxon>Dothideomycetes</taxon>
        <taxon>Pleosporomycetidae</taxon>
        <taxon>Pleosporales</taxon>
        <taxon>Massarineae</taxon>
        <taxon>Didymosphaeriaceae</taxon>
        <taxon>Bimuria</taxon>
    </lineage>
</organism>
<keyword evidence="2" id="KW-1185">Reference proteome</keyword>
<dbReference type="Proteomes" id="UP000800036">
    <property type="component" value="Unassembled WGS sequence"/>
</dbReference>
<evidence type="ECO:0000313" key="1">
    <source>
        <dbReference type="EMBL" id="KAF1968835.1"/>
    </source>
</evidence>
<dbReference type="AlphaFoldDB" id="A0A6A5UVL2"/>
<proteinExistence type="predicted"/>
<reference evidence="1" key="1">
    <citation type="journal article" date="2020" name="Stud. Mycol.">
        <title>101 Dothideomycetes genomes: a test case for predicting lifestyles and emergence of pathogens.</title>
        <authorList>
            <person name="Haridas S."/>
            <person name="Albert R."/>
            <person name="Binder M."/>
            <person name="Bloem J."/>
            <person name="Labutti K."/>
            <person name="Salamov A."/>
            <person name="Andreopoulos B."/>
            <person name="Baker S."/>
            <person name="Barry K."/>
            <person name="Bills G."/>
            <person name="Bluhm B."/>
            <person name="Cannon C."/>
            <person name="Castanera R."/>
            <person name="Culley D."/>
            <person name="Daum C."/>
            <person name="Ezra D."/>
            <person name="Gonzalez J."/>
            <person name="Henrissat B."/>
            <person name="Kuo A."/>
            <person name="Liang C."/>
            <person name="Lipzen A."/>
            <person name="Lutzoni F."/>
            <person name="Magnuson J."/>
            <person name="Mondo S."/>
            <person name="Nolan M."/>
            <person name="Ohm R."/>
            <person name="Pangilinan J."/>
            <person name="Park H.-J."/>
            <person name="Ramirez L."/>
            <person name="Alfaro M."/>
            <person name="Sun H."/>
            <person name="Tritt A."/>
            <person name="Yoshinaga Y."/>
            <person name="Zwiers L.-H."/>
            <person name="Turgeon B."/>
            <person name="Goodwin S."/>
            <person name="Spatafora J."/>
            <person name="Crous P."/>
            <person name="Grigoriev I."/>
        </authorList>
    </citation>
    <scope>NUCLEOTIDE SEQUENCE</scope>
    <source>
        <strain evidence="1">CBS 107.79</strain>
    </source>
</reference>